<dbReference type="AlphaFoldDB" id="A0AAN9NH49"/>
<reference evidence="1 2" key="1">
    <citation type="submission" date="2024-01" db="EMBL/GenBank/DDBJ databases">
        <title>The genomes of 5 underutilized Papilionoideae crops provide insights into root nodulation and disease resistanc.</title>
        <authorList>
            <person name="Jiang F."/>
        </authorList>
    </citation>
    <scope>NUCLEOTIDE SEQUENCE [LARGE SCALE GENOMIC DNA]</scope>
    <source>
        <strain evidence="1">JINMINGXINNONG_FW02</strain>
        <tissue evidence="1">Leaves</tissue>
    </source>
</reference>
<organism evidence="1 2">
    <name type="scientific">Phaseolus coccineus</name>
    <name type="common">Scarlet runner bean</name>
    <name type="synonym">Phaseolus multiflorus</name>
    <dbReference type="NCBI Taxonomy" id="3886"/>
    <lineage>
        <taxon>Eukaryota</taxon>
        <taxon>Viridiplantae</taxon>
        <taxon>Streptophyta</taxon>
        <taxon>Embryophyta</taxon>
        <taxon>Tracheophyta</taxon>
        <taxon>Spermatophyta</taxon>
        <taxon>Magnoliopsida</taxon>
        <taxon>eudicotyledons</taxon>
        <taxon>Gunneridae</taxon>
        <taxon>Pentapetalae</taxon>
        <taxon>rosids</taxon>
        <taxon>fabids</taxon>
        <taxon>Fabales</taxon>
        <taxon>Fabaceae</taxon>
        <taxon>Papilionoideae</taxon>
        <taxon>50 kb inversion clade</taxon>
        <taxon>NPAAA clade</taxon>
        <taxon>indigoferoid/millettioid clade</taxon>
        <taxon>Phaseoleae</taxon>
        <taxon>Phaseolus</taxon>
    </lineage>
</organism>
<protein>
    <submittedName>
        <fullName evidence="1">Uncharacterized protein</fullName>
    </submittedName>
</protein>
<dbReference type="EMBL" id="JAYMYR010000003">
    <property type="protein sequence ID" value="KAK7372717.1"/>
    <property type="molecule type" value="Genomic_DNA"/>
</dbReference>
<gene>
    <name evidence="1" type="ORF">VNO80_06104</name>
</gene>
<evidence type="ECO:0000313" key="1">
    <source>
        <dbReference type="EMBL" id="KAK7372717.1"/>
    </source>
</evidence>
<proteinExistence type="predicted"/>
<evidence type="ECO:0000313" key="2">
    <source>
        <dbReference type="Proteomes" id="UP001374584"/>
    </source>
</evidence>
<keyword evidence="2" id="KW-1185">Reference proteome</keyword>
<accession>A0AAN9NH49</accession>
<dbReference type="Proteomes" id="UP001374584">
    <property type="component" value="Unassembled WGS sequence"/>
</dbReference>
<comment type="caution">
    <text evidence="1">The sequence shown here is derived from an EMBL/GenBank/DDBJ whole genome shotgun (WGS) entry which is preliminary data.</text>
</comment>
<name>A0AAN9NH49_PHACN</name>
<sequence length="111" mass="12419">MAKGDKKSVLGMLNKDQQKWLSTNGRIKDPDVFTKLEFPDKTKRVLGPLLSALCTFHQAPRHDTKRNACQCSTSWQAWQEKATSISIYDPKAGVVAPRLEPKDDSHVTPAL</sequence>